<gene>
    <name evidence="11" type="ORF">WBA_LOCUS2061</name>
</gene>
<dbReference type="Gene3D" id="2.70.98.30">
    <property type="entry name" value="Golgi alpha-mannosidase II, domain 4"/>
    <property type="match status" value="1"/>
</dbReference>
<comment type="function">
    <text evidence="6">Catalyzes the first committed step in the biosynthesis of complex N-glycans. It controls conversion of high mannose to complex N-glycans; the final hydrolytic step in the N-glycan maturation pathway.</text>
</comment>
<dbReference type="InterPro" id="IPR013780">
    <property type="entry name" value="Glyco_hydro_b"/>
</dbReference>
<dbReference type="Gene3D" id="3.20.110.10">
    <property type="entry name" value="Glycoside hydrolase 38, N terminal domain"/>
    <property type="match status" value="1"/>
</dbReference>
<dbReference type="GO" id="GO:0046872">
    <property type="term" value="F:metal ion binding"/>
    <property type="evidence" value="ECO:0007669"/>
    <property type="project" value="UniProtKB-KW"/>
</dbReference>
<dbReference type="InterPro" id="IPR011013">
    <property type="entry name" value="Gal_mutarotase_sf_dom"/>
</dbReference>
<evidence type="ECO:0000256" key="7">
    <source>
        <dbReference type="ARBA" id="ARBA00093232"/>
    </source>
</evidence>
<dbReference type="Pfam" id="PF01074">
    <property type="entry name" value="Glyco_hydro_38N"/>
    <property type="match status" value="1"/>
</dbReference>
<dbReference type="AlphaFoldDB" id="A0A3P7FGT0"/>
<dbReference type="SUPFAM" id="SSF74650">
    <property type="entry name" value="Galactose mutarotase-like"/>
    <property type="match status" value="2"/>
</dbReference>
<evidence type="ECO:0000256" key="9">
    <source>
        <dbReference type="SAM" id="Phobius"/>
    </source>
</evidence>
<evidence type="ECO:0000256" key="6">
    <source>
        <dbReference type="ARBA" id="ARBA00059516"/>
    </source>
</evidence>
<keyword evidence="2 8" id="KW-0479">Metal-binding</keyword>
<dbReference type="FunFam" id="1.20.1270.50:FF:000001">
    <property type="entry name" value="Alpha-mannosidase"/>
    <property type="match status" value="1"/>
</dbReference>
<dbReference type="InParanoid" id="A0A3P7FGT0"/>
<dbReference type="EC" id="3.2.1.-" evidence="8"/>
<dbReference type="InterPro" id="IPR015341">
    <property type="entry name" value="Glyco_hydro_38_cen"/>
</dbReference>
<dbReference type="InterPro" id="IPR011330">
    <property type="entry name" value="Glyco_hydro/deAcase_b/a-brl"/>
</dbReference>
<dbReference type="SMART" id="SM00872">
    <property type="entry name" value="Alpha-mann_mid"/>
    <property type="match status" value="1"/>
</dbReference>
<dbReference type="InterPro" id="IPR050843">
    <property type="entry name" value="Glycosyl_Hydrlase_38"/>
</dbReference>
<evidence type="ECO:0000313" key="12">
    <source>
        <dbReference type="Proteomes" id="UP000270924"/>
    </source>
</evidence>
<dbReference type="Proteomes" id="UP000270924">
    <property type="component" value="Unassembled WGS sequence"/>
</dbReference>
<comment type="cofactor">
    <cofactor evidence="8">
        <name>Zn(2+)</name>
        <dbReference type="ChEBI" id="CHEBI:29105"/>
    </cofactor>
    <text evidence="8">Binds 1 zinc ion per subunit.</text>
</comment>
<keyword evidence="3 8" id="KW-0378">Hydrolase</keyword>
<comment type="catalytic activity">
    <reaction evidence="7">
        <text>N(4)-{beta-D-GlcNAc-(1-&gt;2)-alpha-D-Man-(1-&gt;3)-[alpha-D-Man-(1-&gt;3)-[alpha-D-Man-(1-&gt;6)]-alpha-D-Man-(1-&gt;6)]-beta-D-Man-(1-&gt;4)-beta-D-GlcNAc-(1-&gt;4)-beta-D-GlcNAc}-L-asparaginyl-[protein] + 2 H2O = 2 alpha-D-mannopyranose + an N(4)-{beta-D-GlcNAc-(1-&gt;2)-alpha-D-Man-(1-&gt;3)-[alpha-D-Man-(1-&gt;6)]-beta-D-Man-(1-&gt;4)-beta-D-GlcNAc-(1-&gt;4)-beta-D-GlcNAc}-L-asparaginyl-[protein]</text>
        <dbReference type="Rhea" id="RHEA:56052"/>
        <dbReference type="Rhea" id="RHEA-COMP:14368"/>
        <dbReference type="Rhea" id="RHEA-COMP:14369"/>
        <dbReference type="ChEBI" id="CHEBI:15377"/>
        <dbReference type="ChEBI" id="CHEBI:28729"/>
        <dbReference type="ChEBI" id="CHEBI:60615"/>
        <dbReference type="ChEBI" id="CHEBI:60625"/>
        <dbReference type="EC" id="3.2.1.114"/>
    </reaction>
</comment>
<evidence type="ECO:0000256" key="5">
    <source>
        <dbReference type="ARBA" id="ARBA00023295"/>
    </source>
</evidence>
<dbReference type="Pfam" id="PF07748">
    <property type="entry name" value="Glyco_hydro_38C"/>
    <property type="match status" value="1"/>
</dbReference>
<dbReference type="GO" id="GO:0030246">
    <property type="term" value="F:carbohydrate binding"/>
    <property type="evidence" value="ECO:0007669"/>
    <property type="project" value="InterPro"/>
</dbReference>
<keyword evidence="9" id="KW-0472">Membrane</keyword>
<dbReference type="InterPro" id="IPR028995">
    <property type="entry name" value="Glyco_hydro_57/38_cen_sf"/>
</dbReference>
<dbReference type="PANTHER" id="PTHR11607">
    <property type="entry name" value="ALPHA-MANNOSIDASE"/>
    <property type="match status" value="1"/>
</dbReference>
<dbReference type="FunCoup" id="A0A3P7FGT0">
    <property type="interactions" value="2"/>
</dbReference>
<dbReference type="GO" id="GO:0006491">
    <property type="term" value="P:N-glycan processing"/>
    <property type="evidence" value="ECO:0007669"/>
    <property type="project" value="TreeGrafter"/>
</dbReference>
<reference evidence="11 12" key="1">
    <citation type="submission" date="2018-11" db="EMBL/GenBank/DDBJ databases">
        <authorList>
            <consortium name="Pathogen Informatics"/>
        </authorList>
    </citation>
    <scope>NUCLEOTIDE SEQUENCE [LARGE SCALE GENOMIC DNA]</scope>
</reference>
<dbReference type="EMBL" id="UYWW01000513">
    <property type="protein sequence ID" value="VDM08675.1"/>
    <property type="molecule type" value="Genomic_DNA"/>
</dbReference>
<evidence type="ECO:0000256" key="4">
    <source>
        <dbReference type="ARBA" id="ARBA00022833"/>
    </source>
</evidence>
<dbReference type="InterPro" id="IPR000602">
    <property type="entry name" value="Glyco_hydro_38_N"/>
</dbReference>
<comment type="similarity">
    <text evidence="1 8">Belongs to the glycosyl hydrolase 38 family.</text>
</comment>
<dbReference type="GO" id="GO:0004572">
    <property type="term" value="F:mannosyl-oligosaccharide 1,3-1,6-alpha-mannosidase activity"/>
    <property type="evidence" value="ECO:0007669"/>
    <property type="project" value="UniProtKB-EC"/>
</dbReference>
<dbReference type="OrthoDB" id="10261055at2759"/>
<keyword evidence="5 8" id="KW-0326">Glycosidase</keyword>
<dbReference type="Gene3D" id="1.20.1270.50">
    <property type="entry name" value="Glycoside hydrolase family 38, central domain"/>
    <property type="match status" value="1"/>
</dbReference>
<feature type="domain" description="Glycoside hydrolase family 38 central" evidence="10">
    <location>
        <begin position="432"/>
        <end position="513"/>
    </location>
</feature>
<dbReference type="InterPro" id="IPR027291">
    <property type="entry name" value="Glyco_hydro_38_N_sf"/>
</dbReference>
<keyword evidence="9" id="KW-0812">Transmembrane</keyword>
<protein>
    <recommendedName>
        <fullName evidence="8">Alpha-mannosidase</fullName>
        <ecNumber evidence="8">3.2.1.-</ecNumber>
    </recommendedName>
</protein>
<keyword evidence="4 8" id="KW-0862">Zinc</keyword>
<dbReference type="Gene3D" id="2.60.40.1180">
    <property type="entry name" value="Golgi alpha-mannosidase II"/>
    <property type="match status" value="1"/>
</dbReference>
<evidence type="ECO:0000256" key="3">
    <source>
        <dbReference type="ARBA" id="ARBA00022801"/>
    </source>
</evidence>
<sequence>MARIKITPFLSAHTKRYVFMTGFCVFFLFLIEFRIILLAISFIFNLLKFDDEEQSDTATFQCTQTYPIKTKTEFNTFDVFQQIIGLRQKSKQYYTVRKKSILDVTEVYVLPFTHVDPGWLKTFNNYLNDTNAILDNMIVFMQNHPRMRFMWCEIVFLERWWTVQNESVKSLTRKLIKNKQLEIVSGSWVMTDEATTYFPSIVDNIIEGQQYVNNELNVQAEVMWSNDPFGYGPSVPYLYTKTGVKRGVINRIHHGLKAFLRYHGAISFRWQQFFDVNDKNEMYMHVLPYGHYDILNSCGPDPDVCCQYDFKRINHFTCSNAAPAPITNSNIRKRALKLEKAFLKMSLQQGSNILLSVWGDDFRYGELEEWYQQYDNLILLFDYINKNSKRTKIRFGTLTEYFDALERNNKIKNITPATLSGDFFPYQCSAGDYWTGYYTTRPFYKRQERELHSFIRASDLLSASALIRLSTKVRQIIQQQLTIARRNLALFQHHDAITGTSKNHVMKDYSKRMFASIKIAENMLRISLNALLRSNNFEIDNIPLVYNESSSKKMVTVGQPRTILIYNDQPHGRMEMIELQISDPDVIVTGIDGPIQAQIEPYFDTISGKFTKSYLLVFFTFLKALSFIHFTIQKNHAATTEIAQILTPLKSLRMAKYISSNFHVKTISKNEFFLQTQRILVELNPKNGLLEVSKQYSPLFSKRLSPGQRRTVCTKGRDVINGLPMPCSNSYSTTKPITSKYREGKLQRTLKIIRRETAEMEKSAIYTNVGTNGTKRLRCKQEFSYYKSIFSGAYIMALQDAEVTKLKMTEAETFIVSGPLRQIAYTLSRFIKQRLSVNNISGAEGSRLHMQLRIDIREMSGVELVTKFATDMIADDVEYYTDSNGLQLIKRAEYDASSRPEMNYYPMPTALILQDWSKRLSILSNVPHGVRTFNKINLEIMLDRRLSTDDGKGLGFNDDGLPVDNLPVNMAFTFVIEQMTAADNKQQRQQRRFAYNTLNAHLALQSLIYQPNIFIISGILENSPLYHLQSFPCDVQLLTIRPLTYDINRRLIILHRAGIDCTSLNSSICHGNELDSALKKLMQSLGVTTVQKALLNGIKQISEEMPYQMMTFTLEPTDFAAYLIRFN</sequence>
<dbReference type="InterPro" id="IPR037094">
    <property type="entry name" value="Glyco_hydro_38_cen_sf"/>
</dbReference>
<evidence type="ECO:0000256" key="2">
    <source>
        <dbReference type="ARBA" id="ARBA00022723"/>
    </source>
</evidence>
<dbReference type="FunFam" id="3.20.110.10:FF:000010">
    <property type="entry name" value="Alpha-mannosidase"/>
    <property type="match status" value="1"/>
</dbReference>
<name>A0A3P7FGT0_WUCBA</name>
<keyword evidence="12" id="KW-1185">Reference proteome</keyword>
<evidence type="ECO:0000256" key="8">
    <source>
        <dbReference type="RuleBase" id="RU361199"/>
    </source>
</evidence>
<feature type="transmembrane region" description="Helical" evidence="9">
    <location>
        <begin position="17"/>
        <end position="44"/>
    </location>
</feature>
<dbReference type="GO" id="GO:0006013">
    <property type="term" value="P:mannose metabolic process"/>
    <property type="evidence" value="ECO:0007669"/>
    <property type="project" value="InterPro"/>
</dbReference>
<dbReference type="Pfam" id="PF09261">
    <property type="entry name" value="Alpha-mann_mid"/>
    <property type="match status" value="1"/>
</dbReference>
<dbReference type="PANTHER" id="PTHR11607:SF71">
    <property type="entry name" value="ALPHA-MANNOSIDASE"/>
    <property type="match status" value="1"/>
</dbReference>
<dbReference type="InterPro" id="IPR011682">
    <property type="entry name" value="Glyco_hydro_38_C"/>
</dbReference>
<evidence type="ECO:0000313" key="11">
    <source>
        <dbReference type="EMBL" id="VDM08675.1"/>
    </source>
</evidence>
<keyword evidence="9" id="KW-1133">Transmembrane helix</keyword>
<dbReference type="SUPFAM" id="SSF88688">
    <property type="entry name" value="Families 57/38 glycoside transferase middle domain"/>
    <property type="match status" value="1"/>
</dbReference>
<evidence type="ECO:0000259" key="10">
    <source>
        <dbReference type="SMART" id="SM00872"/>
    </source>
</evidence>
<proteinExistence type="inferred from homology"/>
<organism evidence="11 12">
    <name type="scientific">Wuchereria bancrofti</name>
    <dbReference type="NCBI Taxonomy" id="6293"/>
    <lineage>
        <taxon>Eukaryota</taxon>
        <taxon>Metazoa</taxon>
        <taxon>Ecdysozoa</taxon>
        <taxon>Nematoda</taxon>
        <taxon>Chromadorea</taxon>
        <taxon>Rhabditida</taxon>
        <taxon>Spirurina</taxon>
        <taxon>Spiruromorpha</taxon>
        <taxon>Filarioidea</taxon>
        <taxon>Onchocercidae</taxon>
        <taxon>Wuchereria</taxon>
    </lineage>
</organism>
<evidence type="ECO:0000256" key="1">
    <source>
        <dbReference type="ARBA" id="ARBA00009792"/>
    </source>
</evidence>
<dbReference type="SUPFAM" id="SSF88713">
    <property type="entry name" value="Glycoside hydrolase/deacetylase"/>
    <property type="match status" value="1"/>
</dbReference>
<dbReference type="OMA" id="MHGDDFR"/>
<dbReference type="GO" id="GO:0000139">
    <property type="term" value="C:Golgi membrane"/>
    <property type="evidence" value="ECO:0007669"/>
    <property type="project" value="TreeGrafter"/>
</dbReference>
<accession>A0A3P7FGT0</accession>